<dbReference type="AlphaFoldDB" id="A0A3Q9BW21"/>
<name>A0A3Q9BW21_9ACTN</name>
<evidence type="ECO:0000313" key="2">
    <source>
        <dbReference type="EMBL" id="AZP15871.1"/>
    </source>
</evidence>
<organism evidence="2 3">
    <name type="scientific">Streptomyces aquilus</name>
    <dbReference type="NCBI Taxonomy" id="2548456"/>
    <lineage>
        <taxon>Bacteria</taxon>
        <taxon>Bacillati</taxon>
        <taxon>Actinomycetota</taxon>
        <taxon>Actinomycetes</taxon>
        <taxon>Kitasatosporales</taxon>
        <taxon>Streptomycetaceae</taxon>
        <taxon>Streptomyces</taxon>
    </lineage>
</organism>
<keyword evidence="3" id="KW-1185">Reference proteome</keyword>
<proteinExistence type="predicted"/>
<sequence>MTERLVRTDYTDPTVSPPEPRQGDTGLRESRQDQEGFYVPLHRLHGSALHDKGVAVGLAVDTTVGQQGVRVGPGVALDGRGRLLPLAVGGHAKLEDGSLVTVAQLGVVLSTQGLSGSRYFTIAWAETFDFTGIAAGAFNTETTPLLRLRKPEEFVDDDTEIILAEVVIDAGGKVTGLDVVNRRAVGSSPNRVRLSRTAVERVGALAIASEVSAGELRALRNGGLVLKAQSLSVQPPDGDASALWVAPSSGRVGVGTTQPEAPLDVQGTAVFRDRVGIGTAVPETQLDVTGGAVVRGPASVHGTSTVLGTTVLRGRVGIRTTTPDVDLDVAGDAVVRDRLCVGRTQALARVHAIDQGGFTDEDSTGASTVTHVPLLAQSDSTAIGILNAQKRPAFAINIDANGGTPDQRGVPTLYDKYDGWWRPGISLKNGRVGMGTQDPECKLQVTTDEANLSALAAYSAHTFALHAISGDGTGLFAFGKPAGQFWGDLVVSGKITKSAVQFMIDHPLDPAGRYLSHCAVESDEMKNVYDGEVVLDETGGAEITLPDWFEALNERFRYQLTAVGRPAPDLHVSRKLSDNRFSIAGGEPGTEVCWQVTGVRHDAYALANPLVVESDKEGEEYGRYRHPEEHGVSADLNVNHGLMPAAGRPG</sequence>
<dbReference type="EMBL" id="CP034463">
    <property type="protein sequence ID" value="AZP15871.1"/>
    <property type="molecule type" value="Genomic_DNA"/>
</dbReference>
<gene>
    <name evidence="2" type="ORF">EJC51_06990</name>
</gene>
<reference evidence="2 3" key="1">
    <citation type="submission" date="2018-12" db="EMBL/GenBank/DDBJ databases">
        <authorList>
            <person name="Li K."/>
        </authorList>
    </citation>
    <scope>NUCLEOTIDE SEQUENCE [LARGE SCALE GENOMIC DNA]</scope>
    <source>
        <strain evidence="3">CR22</strain>
    </source>
</reference>
<dbReference type="Proteomes" id="UP000280197">
    <property type="component" value="Chromosome"/>
</dbReference>
<feature type="region of interest" description="Disordered" evidence="1">
    <location>
        <begin position="1"/>
        <end position="30"/>
    </location>
</feature>
<feature type="compositionally biased region" description="Basic and acidic residues" evidence="1">
    <location>
        <begin position="1"/>
        <end position="10"/>
    </location>
</feature>
<evidence type="ECO:0000256" key="1">
    <source>
        <dbReference type="SAM" id="MobiDB-lite"/>
    </source>
</evidence>
<dbReference type="RefSeq" id="WP_126270239.1">
    <property type="nucleotide sequence ID" value="NZ_CP034463.1"/>
</dbReference>
<protein>
    <submittedName>
        <fullName evidence="2">Uncharacterized protein</fullName>
    </submittedName>
</protein>
<dbReference type="KEGG" id="saqu:EJC51_06990"/>
<accession>A0A3Q9BW21</accession>
<evidence type="ECO:0000313" key="3">
    <source>
        <dbReference type="Proteomes" id="UP000280197"/>
    </source>
</evidence>